<evidence type="ECO:0000313" key="7">
    <source>
        <dbReference type="Proteomes" id="UP000780690"/>
    </source>
</evidence>
<evidence type="ECO:0000256" key="2">
    <source>
        <dbReference type="ARBA" id="ARBA00023015"/>
    </source>
</evidence>
<feature type="domain" description="HTH lysR-type" evidence="5">
    <location>
        <begin position="1"/>
        <end position="58"/>
    </location>
</feature>
<comment type="caution">
    <text evidence="6">The sequence shown here is derived from an EMBL/GenBank/DDBJ whole genome shotgun (WGS) entry which is preliminary data.</text>
</comment>
<dbReference type="SUPFAM" id="SSF46785">
    <property type="entry name" value="Winged helix' DNA-binding domain"/>
    <property type="match status" value="1"/>
</dbReference>
<keyword evidence="7" id="KW-1185">Reference proteome</keyword>
<evidence type="ECO:0000256" key="3">
    <source>
        <dbReference type="ARBA" id="ARBA00023125"/>
    </source>
</evidence>
<dbReference type="InterPro" id="IPR036390">
    <property type="entry name" value="WH_DNA-bd_sf"/>
</dbReference>
<dbReference type="Pfam" id="PF00126">
    <property type="entry name" value="HTH_1"/>
    <property type="match status" value="1"/>
</dbReference>
<keyword evidence="2" id="KW-0805">Transcription regulation</keyword>
<comment type="similarity">
    <text evidence="1">Belongs to the LysR transcriptional regulatory family.</text>
</comment>
<evidence type="ECO:0000313" key="6">
    <source>
        <dbReference type="EMBL" id="NIF02530.1"/>
    </source>
</evidence>
<dbReference type="Proteomes" id="UP000780690">
    <property type="component" value="Unassembled WGS sequence"/>
</dbReference>
<keyword evidence="3" id="KW-0238">DNA-binding</keyword>
<dbReference type="PRINTS" id="PR00039">
    <property type="entry name" value="HTHLYSR"/>
</dbReference>
<organism evidence="6 7">
    <name type="scientific">Candidatus Pantoea formicae</name>
    <dbReference type="NCBI Taxonomy" id="2608355"/>
    <lineage>
        <taxon>Bacteria</taxon>
        <taxon>Pseudomonadati</taxon>
        <taxon>Pseudomonadota</taxon>
        <taxon>Gammaproteobacteria</taxon>
        <taxon>Enterobacterales</taxon>
        <taxon>Erwiniaceae</taxon>
        <taxon>Pantoea</taxon>
    </lineage>
</organism>
<name>A0ABX0R3D2_9GAMM</name>
<evidence type="ECO:0000256" key="4">
    <source>
        <dbReference type="ARBA" id="ARBA00023163"/>
    </source>
</evidence>
<evidence type="ECO:0000256" key="1">
    <source>
        <dbReference type="ARBA" id="ARBA00009437"/>
    </source>
</evidence>
<dbReference type="InterPro" id="IPR036388">
    <property type="entry name" value="WH-like_DNA-bd_sf"/>
</dbReference>
<protein>
    <submittedName>
        <fullName evidence="6">LysR family transcriptional regulator</fullName>
    </submittedName>
</protein>
<dbReference type="Gene3D" id="1.10.10.10">
    <property type="entry name" value="Winged helix-like DNA-binding domain superfamily/Winged helix DNA-binding domain"/>
    <property type="match status" value="1"/>
</dbReference>
<dbReference type="PROSITE" id="PS50931">
    <property type="entry name" value="HTH_LYSR"/>
    <property type="match status" value="1"/>
</dbReference>
<accession>A0ABX0R3D2</accession>
<dbReference type="SUPFAM" id="SSF53850">
    <property type="entry name" value="Periplasmic binding protein-like II"/>
    <property type="match status" value="1"/>
</dbReference>
<dbReference type="InterPro" id="IPR005119">
    <property type="entry name" value="LysR_subst-bd"/>
</dbReference>
<dbReference type="CDD" id="cd05466">
    <property type="entry name" value="PBP2_LTTR_substrate"/>
    <property type="match status" value="1"/>
</dbReference>
<dbReference type="PANTHER" id="PTHR30126">
    <property type="entry name" value="HTH-TYPE TRANSCRIPTIONAL REGULATOR"/>
    <property type="match status" value="1"/>
</dbReference>
<evidence type="ECO:0000259" key="5">
    <source>
        <dbReference type="PROSITE" id="PS50931"/>
    </source>
</evidence>
<proteinExistence type="inferred from homology"/>
<reference evidence="6 7" key="1">
    <citation type="journal article" date="2019" name="bioRxiv">
        <title>Bacteria contribute to plant secondary compound degradation in a generalist herbivore system.</title>
        <authorList>
            <person name="Francoeur C.B."/>
            <person name="Khadempour L."/>
            <person name="Moreira-Soto R.D."/>
            <person name="Gotting K."/>
            <person name="Book A.J."/>
            <person name="Pinto-Tomas A.A."/>
            <person name="Keefover-Ring K."/>
            <person name="Currie C.R."/>
        </authorList>
    </citation>
    <scope>NUCLEOTIDE SEQUENCE [LARGE SCALE GENOMIC DNA]</scope>
    <source>
        <strain evidence="6 7">Acro-805</strain>
    </source>
</reference>
<dbReference type="EMBL" id="VWXD01000008">
    <property type="protein sequence ID" value="NIF02530.1"/>
    <property type="molecule type" value="Genomic_DNA"/>
</dbReference>
<gene>
    <name evidence="6" type="ORF">F3J38_21140</name>
</gene>
<dbReference type="Pfam" id="PF03466">
    <property type="entry name" value="LysR_substrate"/>
    <property type="match status" value="1"/>
</dbReference>
<dbReference type="Gene3D" id="3.40.190.290">
    <property type="match status" value="1"/>
</dbReference>
<dbReference type="PANTHER" id="PTHR30126:SF78">
    <property type="entry name" value="HTH LYSR-TYPE DOMAIN-CONTAINING PROTEIN"/>
    <property type="match status" value="1"/>
</dbReference>
<keyword evidence="4" id="KW-0804">Transcription</keyword>
<dbReference type="InterPro" id="IPR000847">
    <property type="entry name" value="LysR_HTH_N"/>
</dbReference>
<sequence>MNDKDWLIIHTVWQHQNITRAAEQLYTSQPALSYRLKQIERKLGIALFEESGRKITFSAQGRYLAQHAAKVLKDAQQLRQTLESLSQPRQGELRIGVTSNYAAYRLPDILAHFAEIHSGIRVHLVSGLSEEMYQQLQREEVHVALVKDDYHWRNGKRLVDVDDYWLVSKQPLDLRLLPQLPQIRINHGGHVTHLIERWWNANYSLPPRVAMQVDKLEVCLAMVEHGLGYAIVSSYQPLSEHLHRQPISVAGEALKSRTWLLYHHDSRDASVILPFVEMFSDLSNPSDQSLAPSESAPH</sequence>